<evidence type="ECO:0000313" key="8">
    <source>
        <dbReference type="Proteomes" id="UP000231987"/>
    </source>
</evidence>
<dbReference type="GO" id="GO:0030267">
    <property type="term" value="F:glyoxylate reductase (NADPH) activity"/>
    <property type="evidence" value="ECO:0007669"/>
    <property type="project" value="TreeGrafter"/>
</dbReference>
<dbReference type="PANTHER" id="PTHR10996">
    <property type="entry name" value="2-HYDROXYACID DEHYDROGENASE-RELATED"/>
    <property type="match status" value="1"/>
</dbReference>
<dbReference type="EMBL" id="NJGD01000003">
    <property type="protein sequence ID" value="PJR15624.1"/>
    <property type="molecule type" value="Genomic_DNA"/>
</dbReference>
<dbReference type="GO" id="GO:0005829">
    <property type="term" value="C:cytosol"/>
    <property type="evidence" value="ECO:0007669"/>
    <property type="project" value="TreeGrafter"/>
</dbReference>
<protein>
    <submittedName>
        <fullName evidence="7">2-hydroxyacid dehydrogenase</fullName>
    </submittedName>
</protein>
<sequence length="310" mass="32969">MTMLRDITILQAAELPEKTDLELKETFNTVRLPKDASAIGPFLSEYGARVRGIAVRHAHIDAAMLDRLPALEIISSYSAGLDGIDVETAHARGVVVRNTSKILAEDVADLALALSISATRGLMRGHDFVREGKWGESAFPLGRSLRSMKTGIVGLGHIGSAVAARLNVMGAPTAYYGPRRKPVDLPYFDGIEALAAWADLLIVTCPATPETIGLVDGAVLASLGPEGYLVNVSRGTIVDEQALITALAGNGIAGAALDVFEKEPFVPEALRADPRVVLSPHMGSGTRETRQQMGDSMVAALVEHFESRHA</sequence>
<feature type="domain" description="D-isomer specific 2-hydroxyacid dehydrogenase NAD-binding" evidence="6">
    <location>
        <begin position="113"/>
        <end position="283"/>
    </location>
</feature>
<gene>
    <name evidence="7" type="ORF">CEJ86_07850</name>
</gene>
<evidence type="ECO:0000256" key="4">
    <source>
        <dbReference type="RuleBase" id="RU003719"/>
    </source>
</evidence>
<comment type="caution">
    <text evidence="7">The sequence shown here is derived from an EMBL/GenBank/DDBJ whole genome shotgun (WGS) entry which is preliminary data.</text>
</comment>
<dbReference type="SUPFAM" id="SSF51735">
    <property type="entry name" value="NAD(P)-binding Rossmann-fold domains"/>
    <property type="match status" value="1"/>
</dbReference>
<dbReference type="PANTHER" id="PTHR10996:SF178">
    <property type="entry name" value="2-HYDROXYACID DEHYDROGENASE YGL185C-RELATED"/>
    <property type="match status" value="1"/>
</dbReference>
<dbReference type="InterPro" id="IPR036291">
    <property type="entry name" value="NAD(P)-bd_dom_sf"/>
</dbReference>
<reference evidence="7 8" key="1">
    <citation type="submission" date="2017-06" db="EMBL/GenBank/DDBJ databases">
        <title>Ensifer strains isolated from leguminous trees and herbs display diverse denitrification phenotypes with some acting as strong N2O sinks.</title>
        <authorList>
            <person name="Woliy K."/>
            <person name="Mania D."/>
            <person name="Bakken L.R."/>
            <person name="Frostegard A."/>
        </authorList>
    </citation>
    <scope>NUCLEOTIDE SEQUENCE [LARGE SCALE GENOMIC DNA]</scope>
    <source>
        <strain evidence="7 8">AC50a</strain>
    </source>
</reference>
<keyword evidence="3" id="KW-0520">NAD</keyword>
<evidence type="ECO:0000259" key="5">
    <source>
        <dbReference type="Pfam" id="PF00389"/>
    </source>
</evidence>
<dbReference type="Proteomes" id="UP000231987">
    <property type="component" value="Unassembled WGS sequence"/>
</dbReference>
<dbReference type="RefSeq" id="WP_100670890.1">
    <property type="nucleotide sequence ID" value="NZ_NJGD01000003.1"/>
</dbReference>
<dbReference type="Gene3D" id="3.40.50.720">
    <property type="entry name" value="NAD(P)-binding Rossmann-like Domain"/>
    <property type="match status" value="2"/>
</dbReference>
<proteinExistence type="inferred from homology"/>
<evidence type="ECO:0000313" key="7">
    <source>
        <dbReference type="EMBL" id="PJR15624.1"/>
    </source>
</evidence>
<dbReference type="Pfam" id="PF02826">
    <property type="entry name" value="2-Hacid_dh_C"/>
    <property type="match status" value="1"/>
</dbReference>
<dbReference type="AlphaFoldDB" id="A0A2J0Z557"/>
<comment type="similarity">
    <text evidence="4">Belongs to the D-isomer specific 2-hydroxyacid dehydrogenase family.</text>
</comment>
<keyword evidence="1" id="KW-0521">NADP</keyword>
<evidence type="ECO:0000256" key="3">
    <source>
        <dbReference type="ARBA" id="ARBA00023027"/>
    </source>
</evidence>
<dbReference type="InterPro" id="IPR006139">
    <property type="entry name" value="D-isomer_2_OHA_DH_cat_dom"/>
</dbReference>
<dbReference type="FunFam" id="3.40.50.720:FF:000213">
    <property type="entry name" value="Putative 2-hydroxyacid dehydrogenase"/>
    <property type="match status" value="1"/>
</dbReference>
<dbReference type="InterPro" id="IPR050223">
    <property type="entry name" value="D-isomer_2-hydroxyacid_DH"/>
</dbReference>
<evidence type="ECO:0000256" key="2">
    <source>
        <dbReference type="ARBA" id="ARBA00023002"/>
    </source>
</evidence>
<evidence type="ECO:0000256" key="1">
    <source>
        <dbReference type="ARBA" id="ARBA00022857"/>
    </source>
</evidence>
<evidence type="ECO:0000259" key="6">
    <source>
        <dbReference type="Pfam" id="PF02826"/>
    </source>
</evidence>
<dbReference type="Pfam" id="PF00389">
    <property type="entry name" value="2-Hacid_dh"/>
    <property type="match status" value="1"/>
</dbReference>
<dbReference type="InterPro" id="IPR006140">
    <property type="entry name" value="D-isomer_DH_NAD-bd"/>
</dbReference>
<keyword evidence="2 4" id="KW-0560">Oxidoreductase</keyword>
<dbReference type="SUPFAM" id="SSF52283">
    <property type="entry name" value="Formate/glycerate dehydrogenase catalytic domain-like"/>
    <property type="match status" value="1"/>
</dbReference>
<accession>A0A2J0Z557</accession>
<organism evidence="7 8">
    <name type="scientific">Rhizobium meliloti</name>
    <name type="common">Ensifer meliloti</name>
    <name type="synonym">Sinorhizobium meliloti</name>
    <dbReference type="NCBI Taxonomy" id="382"/>
    <lineage>
        <taxon>Bacteria</taxon>
        <taxon>Pseudomonadati</taxon>
        <taxon>Pseudomonadota</taxon>
        <taxon>Alphaproteobacteria</taxon>
        <taxon>Hyphomicrobiales</taxon>
        <taxon>Rhizobiaceae</taxon>
        <taxon>Sinorhizobium/Ensifer group</taxon>
        <taxon>Sinorhizobium</taxon>
    </lineage>
</organism>
<dbReference type="CDD" id="cd12156">
    <property type="entry name" value="HPPR"/>
    <property type="match status" value="1"/>
</dbReference>
<feature type="domain" description="D-isomer specific 2-hydroxyacid dehydrogenase catalytic" evidence="5">
    <location>
        <begin position="49"/>
        <end position="307"/>
    </location>
</feature>
<dbReference type="GO" id="GO:0051287">
    <property type="term" value="F:NAD binding"/>
    <property type="evidence" value="ECO:0007669"/>
    <property type="project" value="InterPro"/>
</dbReference>
<name>A0A2J0Z557_RHIML</name>
<dbReference type="GO" id="GO:0016618">
    <property type="term" value="F:hydroxypyruvate reductase [NAD(P)H] activity"/>
    <property type="evidence" value="ECO:0007669"/>
    <property type="project" value="TreeGrafter"/>
</dbReference>